<sequence length="222" mass="25411">MNFELSLCPVAGTFLLRDSAQEEHLFSVSFRKYGRSLHARIEHYQHRFSFDSHDPAVFAAPTVTGLIEHYKVTHQHGAAQRSVSQHSAAQHWLSPSSCTPHHHRHHHRHQPKAQHSVAQHRAAQHSTGFRPHQAHLIIIIIVISQQYNSAARHSTAQHSTAQHSTAQHSTAQHSTEERSTALAIALIDTHHQHRHQPILQHSTAQHRNYNTYYPLLEYKIDK</sequence>
<comment type="caution">
    <text evidence="5">The sequence shown here is derived from an EMBL/GenBank/DDBJ whole genome shotgun (WGS) entry which is preliminary data.</text>
</comment>
<reference evidence="5" key="1">
    <citation type="submission" date="2022-03" db="EMBL/GenBank/DDBJ databases">
        <authorList>
            <person name="Lindestad O."/>
        </authorList>
    </citation>
    <scope>NUCLEOTIDE SEQUENCE</scope>
</reference>
<feature type="region of interest" description="Disordered" evidence="3">
    <location>
        <begin position="97"/>
        <end position="117"/>
    </location>
</feature>
<proteinExistence type="predicted"/>
<accession>A0A8S4QYH9</accession>
<dbReference type="GO" id="GO:0005942">
    <property type="term" value="C:phosphatidylinositol 3-kinase complex"/>
    <property type="evidence" value="ECO:0007669"/>
    <property type="project" value="TreeGrafter"/>
</dbReference>
<organism evidence="5 6">
    <name type="scientific">Pararge aegeria aegeria</name>
    <dbReference type="NCBI Taxonomy" id="348720"/>
    <lineage>
        <taxon>Eukaryota</taxon>
        <taxon>Metazoa</taxon>
        <taxon>Ecdysozoa</taxon>
        <taxon>Arthropoda</taxon>
        <taxon>Hexapoda</taxon>
        <taxon>Insecta</taxon>
        <taxon>Pterygota</taxon>
        <taxon>Neoptera</taxon>
        <taxon>Endopterygota</taxon>
        <taxon>Lepidoptera</taxon>
        <taxon>Glossata</taxon>
        <taxon>Ditrysia</taxon>
        <taxon>Papilionoidea</taxon>
        <taxon>Nymphalidae</taxon>
        <taxon>Satyrinae</taxon>
        <taxon>Satyrini</taxon>
        <taxon>Parargina</taxon>
        <taxon>Pararge</taxon>
    </lineage>
</organism>
<dbReference type="PANTHER" id="PTHR10155:SF0">
    <property type="entry name" value="SUPPRESSOR OF CYTOKINE SIGNALING AT 36E, ISOFORM D"/>
    <property type="match status" value="1"/>
</dbReference>
<feature type="domain" description="SH2" evidence="4">
    <location>
        <begin position="1"/>
        <end position="71"/>
    </location>
</feature>
<dbReference type="EMBL" id="CAKXAJ010019748">
    <property type="protein sequence ID" value="CAH2218504.1"/>
    <property type="molecule type" value="Genomic_DNA"/>
</dbReference>
<name>A0A8S4QYH9_9NEOP</name>
<feature type="compositionally biased region" description="Polar residues" evidence="3">
    <location>
        <begin position="153"/>
        <end position="173"/>
    </location>
</feature>
<dbReference type="GO" id="GO:0046935">
    <property type="term" value="F:1-phosphatidylinositol-3-kinase regulator activity"/>
    <property type="evidence" value="ECO:0007669"/>
    <property type="project" value="TreeGrafter"/>
</dbReference>
<dbReference type="SUPFAM" id="SSF55550">
    <property type="entry name" value="SH2 domain"/>
    <property type="match status" value="1"/>
</dbReference>
<dbReference type="InterPro" id="IPR036860">
    <property type="entry name" value="SH2_dom_sf"/>
</dbReference>
<evidence type="ECO:0000256" key="2">
    <source>
        <dbReference type="PROSITE-ProRule" id="PRU00191"/>
    </source>
</evidence>
<protein>
    <submittedName>
        <fullName evidence="5">Jg20556 protein</fullName>
    </submittedName>
</protein>
<evidence type="ECO:0000256" key="1">
    <source>
        <dbReference type="ARBA" id="ARBA00022999"/>
    </source>
</evidence>
<evidence type="ECO:0000313" key="6">
    <source>
        <dbReference type="Proteomes" id="UP000838756"/>
    </source>
</evidence>
<evidence type="ECO:0000256" key="3">
    <source>
        <dbReference type="SAM" id="MobiDB-lite"/>
    </source>
</evidence>
<evidence type="ECO:0000259" key="4">
    <source>
        <dbReference type="PROSITE" id="PS50001"/>
    </source>
</evidence>
<dbReference type="OrthoDB" id="5979828at2759"/>
<dbReference type="InterPro" id="IPR000980">
    <property type="entry name" value="SH2"/>
</dbReference>
<feature type="region of interest" description="Disordered" evidence="3">
    <location>
        <begin position="153"/>
        <end position="178"/>
    </location>
</feature>
<dbReference type="CDD" id="cd09923">
    <property type="entry name" value="SH2_SOCS_family"/>
    <property type="match status" value="1"/>
</dbReference>
<feature type="compositionally biased region" description="Basic residues" evidence="3">
    <location>
        <begin position="100"/>
        <end position="112"/>
    </location>
</feature>
<dbReference type="PANTHER" id="PTHR10155">
    <property type="entry name" value="PHOSPHATIDYLINOSITOL 3-KINASE REGULATORY SUBUNIT"/>
    <property type="match status" value="1"/>
</dbReference>
<dbReference type="Proteomes" id="UP000838756">
    <property type="component" value="Unassembled WGS sequence"/>
</dbReference>
<evidence type="ECO:0000313" key="5">
    <source>
        <dbReference type="EMBL" id="CAH2218504.1"/>
    </source>
</evidence>
<dbReference type="PROSITE" id="PS50001">
    <property type="entry name" value="SH2"/>
    <property type="match status" value="1"/>
</dbReference>
<gene>
    <name evidence="5" type="primary">jg20556</name>
    <name evidence="5" type="ORF">PAEG_LOCUS6337</name>
</gene>
<keyword evidence="6" id="KW-1185">Reference proteome</keyword>
<dbReference type="GO" id="GO:0046854">
    <property type="term" value="P:phosphatidylinositol phosphate biosynthetic process"/>
    <property type="evidence" value="ECO:0007669"/>
    <property type="project" value="TreeGrafter"/>
</dbReference>
<keyword evidence="1 2" id="KW-0727">SH2 domain</keyword>
<dbReference type="Gene3D" id="3.30.505.10">
    <property type="entry name" value="SH2 domain"/>
    <property type="match status" value="1"/>
</dbReference>
<dbReference type="Pfam" id="PF00017">
    <property type="entry name" value="SH2"/>
    <property type="match status" value="1"/>
</dbReference>
<dbReference type="AlphaFoldDB" id="A0A8S4QYH9"/>